<accession>A0A8S1PJX4</accession>
<organism evidence="1 2">
    <name type="scientific">Paramecium sonneborni</name>
    <dbReference type="NCBI Taxonomy" id="65129"/>
    <lineage>
        <taxon>Eukaryota</taxon>
        <taxon>Sar</taxon>
        <taxon>Alveolata</taxon>
        <taxon>Ciliophora</taxon>
        <taxon>Intramacronucleata</taxon>
        <taxon>Oligohymenophorea</taxon>
        <taxon>Peniculida</taxon>
        <taxon>Parameciidae</taxon>
        <taxon>Paramecium</taxon>
    </lineage>
</organism>
<dbReference type="EMBL" id="CAJJDN010000080">
    <property type="protein sequence ID" value="CAD8103547.1"/>
    <property type="molecule type" value="Genomic_DNA"/>
</dbReference>
<evidence type="ECO:0000313" key="2">
    <source>
        <dbReference type="Proteomes" id="UP000692954"/>
    </source>
</evidence>
<gene>
    <name evidence="1" type="ORF">PSON_ATCC_30995.1.T0800149</name>
</gene>
<comment type="caution">
    <text evidence="1">The sequence shown here is derived from an EMBL/GenBank/DDBJ whole genome shotgun (WGS) entry which is preliminary data.</text>
</comment>
<proteinExistence type="predicted"/>
<keyword evidence="2" id="KW-1185">Reference proteome</keyword>
<protein>
    <submittedName>
        <fullName evidence="1">Uncharacterized protein</fullName>
    </submittedName>
</protein>
<reference evidence="1" key="1">
    <citation type="submission" date="2021-01" db="EMBL/GenBank/DDBJ databases">
        <authorList>
            <consortium name="Genoscope - CEA"/>
            <person name="William W."/>
        </authorList>
    </citation>
    <scope>NUCLEOTIDE SEQUENCE</scope>
</reference>
<dbReference type="AlphaFoldDB" id="A0A8S1PJX4"/>
<dbReference type="Proteomes" id="UP000692954">
    <property type="component" value="Unassembled WGS sequence"/>
</dbReference>
<evidence type="ECO:0000313" key="1">
    <source>
        <dbReference type="EMBL" id="CAD8103547.1"/>
    </source>
</evidence>
<name>A0A8S1PJX4_9CILI</name>
<sequence length="53" mass="6655">MKKHYHQTFLEQIIYLQNSDTQQNMEYKEINMIKINYPYFYQSLNTQQIKSEF</sequence>